<evidence type="ECO:0000256" key="1">
    <source>
        <dbReference type="SAM" id="MobiDB-lite"/>
    </source>
</evidence>
<name>A0A8S1HII1_9PELO</name>
<proteinExistence type="predicted"/>
<accession>A0A8S1HII1</accession>
<reference evidence="2" key="1">
    <citation type="submission" date="2020-10" db="EMBL/GenBank/DDBJ databases">
        <authorList>
            <person name="Kikuchi T."/>
        </authorList>
    </citation>
    <scope>NUCLEOTIDE SEQUENCE</scope>
    <source>
        <strain evidence="2">NKZ352</strain>
    </source>
</reference>
<dbReference type="Proteomes" id="UP000835052">
    <property type="component" value="Unassembled WGS sequence"/>
</dbReference>
<protein>
    <submittedName>
        <fullName evidence="2">Uncharacterized protein</fullName>
    </submittedName>
</protein>
<evidence type="ECO:0000313" key="3">
    <source>
        <dbReference type="Proteomes" id="UP000835052"/>
    </source>
</evidence>
<dbReference type="AlphaFoldDB" id="A0A8S1HII1"/>
<evidence type="ECO:0000313" key="2">
    <source>
        <dbReference type="EMBL" id="CAD6196327.1"/>
    </source>
</evidence>
<feature type="region of interest" description="Disordered" evidence="1">
    <location>
        <begin position="31"/>
        <end position="59"/>
    </location>
</feature>
<organism evidence="2 3">
    <name type="scientific">Caenorhabditis auriculariae</name>
    <dbReference type="NCBI Taxonomy" id="2777116"/>
    <lineage>
        <taxon>Eukaryota</taxon>
        <taxon>Metazoa</taxon>
        <taxon>Ecdysozoa</taxon>
        <taxon>Nematoda</taxon>
        <taxon>Chromadorea</taxon>
        <taxon>Rhabditida</taxon>
        <taxon>Rhabditina</taxon>
        <taxon>Rhabditomorpha</taxon>
        <taxon>Rhabditoidea</taxon>
        <taxon>Rhabditidae</taxon>
        <taxon>Peloderinae</taxon>
        <taxon>Caenorhabditis</taxon>
    </lineage>
</organism>
<dbReference type="OrthoDB" id="5793009at2759"/>
<sequence>MPNFVECPHCFRLYSRHSLAIHAGKCLENTERDVPPSMASTTKKKKTKKPALERPRTRSLSRKRYAEDLLHVCTVCGNEFEASSITEHKERCIEAWKEKAKELSGRFSVTPPQELLVPSVDGTTDVARENEHARRQSQFAQIARCLNCNARVSFAEASAHQCVRFEPLVEFYF</sequence>
<dbReference type="EMBL" id="CAJGYM010000070">
    <property type="protein sequence ID" value="CAD6196327.1"/>
    <property type="molecule type" value="Genomic_DNA"/>
</dbReference>
<keyword evidence="3" id="KW-1185">Reference proteome</keyword>
<comment type="caution">
    <text evidence="2">The sequence shown here is derived from an EMBL/GenBank/DDBJ whole genome shotgun (WGS) entry which is preliminary data.</text>
</comment>
<gene>
    <name evidence="2" type="ORF">CAUJ_LOCUS12242</name>
</gene>